<name>A0A2P8H984_9BACI</name>
<dbReference type="Proteomes" id="UP000242310">
    <property type="component" value="Unassembled WGS sequence"/>
</dbReference>
<dbReference type="GO" id="GO:0005886">
    <property type="term" value="C:plasma membrane"/>
    <property type="evidence" value="ECO:0007669"/>
    <property type="project" value="UniProtKB-SubCell"/>
</dbReference>
<dbReference type="Pfam" id="PF04024">
    <property type="entry name" value="PspC"/>
    <property type="match status" value="1"/>
</dbReference>
<comment type="subcellular location">
    <subcellularLocation>
        <location evidence="1">Cell membrane</location>
        <topology evidence="1">Single-pass membrane protein</topology>
    </subcellularLocation>
</comment>
<dbReference type="PANTHER" id="PTHR33885">
    <property type="entry name" value="PHAGE SHOCK PROTEIN C"/>
    <property type="match status" value="1"/>
</dbReference>
<sequence>MSSKRLTRTESDRKLAGVCGGLARYFGIDPTIVRVIAVLALVLIASAPVVILTYIILAIIMPNESDVEV</sequence>
<keyword evidence="5 6" id="KW-0472">Membrane</keyword>
<reference evidence="8 9" key="1">
    <citation type="submission" date="2018-03" db="EMBL/GenBank/DDBJ databases">
        <title>Genomic Encyclopedia of Type Strains, Phase III (KMG-III): the genomes of soil and plant-associated and newly described type strains.</title>
        <authorList>
            <person name="Whitman W."/>
        </authorList>
    </citation>
    <scope>NUCLEOTIDE SEQUENCE [LARGE SCALE GENOMIC DNA]</scope>
    <source>
        <strain evidence="8 9">CGMCC 1.07653</strain>
    </source>
</reference>
<evidence type="ECO:0000256" key="1">
    <source>
        <dbReference type="ARBA" id="ARBA00004162"/>
    </source>
</evidence>
<gene>
    <name evidence="8" type="ORF">B0H94_11337</name>
</gene>
<keyword evidence="2" id="KW-1003">Cell membrane</keyword>
<evidence type="ECO:0000313" key="8">
    <source>
        <dbReference type="EMBL" id="PSL42751.1"/>
    </source>
</evidence>
<organism evidence="8 9">
    <name type="scientific">Salsuginibacillus halophilus</name>
    <dbReference type="NCBI Taxonomy" id="517424"/>
    <lineage>
        <taxon>Bacteria</taxon>
        <taxon>Bacillati</taxon>
        <taxon>Bacillota</taxon>
        <taxon>Bacilli</taxon>
        <taxon>Bacillales</taxon>
        <taxon>Bacillaceae</taxon>
        <taxon>Salsuginibacillus</taxon>
    </lineage>
</organism>
<dbReference type="PANTHER" id="PTHR33885:SF3">
    <property type="entry name" value="PHAGE SHOCK PROTEIN C"/>
    <property type="match status" value="1"/>
</dbReference>
<evidence type="ECO:0000256" key="2">
    <source>
        <dbReference type="ARBA" id="ARBA00022475"/>
    </source>
</evidence>
<evidence type="ECO:0000313" key="9">
    <source>
        <dbReference type="Proteomes" id="UP000242310"/>
    </source>
</evidence>
<keyword evidence="3 6" id="KW-0812">Transmembrane</keyword>
<dbReference type="EMBL" id="PYAV01000013">
    <property type="protein sequence ID" value="PSL42751.1"/>
    <property type="molecule type" value="Genomic_DNA"/>
</dbReference>
<evidence type="ECO:0000256" key="5">
    <source>
        <dbReference type="ARBA" id="ARBA00023136"/>
    </source>
</evidence>
<evidence type="ECO:0000256" key="4">
    <source>
        <dbReference type="ARBA" id="ARBA00022989"/>
    </source>
</evidence>
<proteinExistence type="predicted"/>
<protein>
    <submittedName>
        <fullName evidence="8">Phage shock protein C (PspC) family protein</fullName>
    </submittedName>
</protein>
<keyword evidence="9" id="KW-1185">Reference proteome</keyword>
<evidence type="ECO:0000259" key="7">
    <source>
        <dbReference type="Pfam" id="PF04024"/>
    </source>
</evidence>
<feature type="domain" description="Phage shock protein PspC N-terminal" evidence="7">
    <location>
        <begin position="4"/>
        <end position="64"/>
    </location>
</feature>
<keyword evidence="4 6" id="KW-1133">Transmembrane helix</keyword>
<dbReference type="InterPro" id="IPR007168">
    <property type="entry name" value="Phageshock_PspC_N"/>
</dbReference>
<dbReference type="AlphaFoldDB" id="A0A2P8H984"/>
<feature type="transmembrane region" description="Helical" evidence="6">
    <location>
        <begin position="32"/>
        <end position="61"/>
    </location>
</feature>
<dbReference type="InterPro" id="IPR052027">
    <property type="entry name" value="PspC"/>
</dbReference>
<evidence type="ECO:0000256" key="3">
    <source>
        <dbReference type="ARBA" id="ARBA00022692"/>
    </source>
</evidence>
<comment type="caution">
    <text evidence="8">The sequence shown here is derived from an EMBL/GenBank/DDBJ whole genome shotgun (WGS) entry which is preliminary data.</text>
</comment>
<dbReference type="OrthoDB" id="9815286at2"/>
<evidence type="ECO:0000256" key="6">
    <source>
        <dbReference type="SAM" id="Phobius"/>
    </source>
</evidence>
<dbReference type="RefSeq" id="WP_106589562.1">
    <property type="nucleotide sequence ID" value="NZ_PYAV01000013.1"/>
</dbReference>
<accession>A0A2P8H984</accession>